<evidence type="ECO:0000259" key="15">
    <source>
        <dbReference type="PROSITE" id="PS51217"/>
    </source>
</evidence>
<evidence type="ECO:0000256" key="12">
    <source>
        <dbReference type="ARBA" id="ARBA00023125"/>
    </source>
</evidence>
<dbReference type="InterPro" id="IPR014017">
    <property type="entry name" value="DNA_helicase_UvrD-like_C"/>
</dbReference>
<dbReference type="PANTHER" id="PTHR30591">
    <property type="entry name" value="RECBCD ENZYME SUBUNIT RECC"/>
    <property type="match status" value="1"/>
</dbReference>
<evidence type="ECO:0000256" key="5">
    <source>
        <dbReference type="ARBA" id="ARBA00022763"/>
    </source>
</evidence>
<dbReference type="InterPro" id="IPR014140">
    <property type="entry name" value="DNA_helicase_suAddB"/>
</dbReference>
<name>A0A143H9X9_9BACL</name>
<keyword evidence="2 14" id="KW-0540">Nuclease</keyword>
<dbReference type="AlphaFoldDB" id="A0A143H9X9"/>
<comment type="similarity">
    <text evidence="14">Belongs to the helicase family. AddB/RexB type 1 subfamily.</text>
</comment>
<evidence type="ECO:0000256" key="3">
    <source>
        <dbReference type="ARBA" id="ARBA00022723"/>
    </source>
</evidence>
<evidence type="ECO:0000313" key="16">
    <source>
        <dbReference type="EMBL" id="AMW98190.1"/>
    </source>
</evidence>
<dbReference type="OrthoDB" id="9758506at2"/>
<dbReference type="GO" id="GO:0046872">
    <property type="term" value="F:metal ion binding"/>
    <property type="evidence" value="ECO:0007669"/>
    <property type="project" value="UniProtKB-KW"/>
</dbReference>
<dbReference type="GO" id="GO:0051539">
    <property type="term" value="F:4 iron, 4 sulfur cluster binding"/>
    <property type="evidence" value="ECO:0007669"/>
    <property type="project" value="UniProtKB-KW"/>
</dbReference>
<evidence type="ECO:0000256" key="7">
    <source>
        <dbReference type="ARBA" id="ARBA00022806"/>
    </source>
</evidence>
<evidence type="ECO:0000256" key="11">
    <source>
        <dbReference type="ARBA" id="ARBA00023014"/>
    </source>
</evidence>
<dbReference type="Pfam" id="PF12705">
    <property type="entry name" value="PDDEXK_1"/>
    <property type="match status" value="1"/>
</dbReference>
<dbReference type="InterPro" id="IPR027417">
    <property type="entry name" value="P-loop_NTPase"/>
</dbReference>
<dbReference type="Proteomes" id="UP000076021">
    <property type="component" value="Chromosome"/>
</dbReference>
<dbReference type="PANTHER" id="PTHR30591:SF1">
    <property type="entry name" value="RECBCD ENZYME SUBUNIT RECC"/>
    <property type="match status" value="1"/>
</dbReference>
<dbReference type="EC" id="3.1.-.-" evidence="14"/>
<keyword evidence="7 14" id="KW-0347">Helicase</keyword>
<dbReference type="HAMAP" id="MF_01452">
    <property type="entry name" value="AddB_type1"/>
    <property type="match status" value="1"/>
</dbReference>
<keyword evidence="5 14" id="KW-0227">DNA damage</keyword>
<keyword evidence="9 14" id="KW-0067">ATP-binding</keyword>
<dbReference type="NCBIfam" id="TIGR02773">
    <property type="entry name" value="addB_Gpos"/>
    <property type="match status" value="1"/>
</dbReference>
<dbReference type="GO" id="GO:0005524">
    <property type="term" value="F:ATP binding"/>
    <property type="evidence" value="ECO:0007669"/>
    <property type="project" value="UniProtKB-UniRule"/>
</dbReference>
<keyword evidence="1 14" id="KW-0004">4Fe-4S</keyword>
<keyword evidence="3 14" id="KW-0479">Metal-binding</keyword>
<feature type="binding site" evidence="14">
    <location>
        <position position="1122"/>
    </location>
    <ligand>
        <name>[4Fe-4S] cluster</name>
        <dbReference type="ChEBI" id="CHEBI:49883"/>
    </ligand>
</feature>
<reference evidence="17" key="2">
    <citation type="submission" date="2016-03" db="EMBL/GenBank/DDBJ databases">
        <authorList>
            <person name="Ploux O."/>
        </authorList>
    </citation>
    <scope>NUCLEOTIDE SEQUENCE [LARGE SCALE GENOMIC DNA]</scope>
    <source>
        <strain evidence="17">PP9</strain>
    </source>
</reference>
<dbReference type="InterPro" id="IPR049035">
    <property type="entry name" value="ADDB_N"/>
</dbReference>
<sequence>MSLRFITGRSGSGKTALIQQEIVAKVEEQPIGSPIFLIVPDQMSFSAERDMTHEYSIKGLIRAQVTTFKRLAWRVLQETGGISRKEVNGFGYRMLIRKLLDQHKEEFALFKKAADKRGFTAEMESLLKEFSRYSLDSTALTNLMTSFADVDAPKTLQDKMHDLHLLVGAIEESLGTTYVDSEGYYPLLASQLGKSLAIQQADIYIDGFTAFTTRELEVVEELLKTARRVTIVLPMESVADAEDEYALFYQSSRTCAKLMEIAQENGVELEPTIHQREQHRFQTADLRHLESQFDAFPALQQESDGSAEIIEASNRRAEVHAIARKIHGLVHEDGMRYRDMAILYRQQDVYDPLIHTIFPQYDLPYFVSQKKPMLHHPLIELSRSALEAIQSGWQYEPIFRAVKTDLFFPMNAEKQIWRERADLLENFVLAKGIYGNRWFQDERWLYKKYRGLELYTANQTDEERAYQQEIELVREKIRVPLKALETELQEAATGRDIATSIYRFMETLEVFDKLQTLKDYEIEKGRLLEASEHEQAWKNWVDILDQFVLLFGDQPMNLEEAFEILDEGFDTLEFSRIPPSIDQITIASADIARLTHVKAVFVIGVNDGVYPKRLDYEGILADSEREWFSRLGHEIAPTSKTRLLEEEFITYHAFTMQSHRLFVSYALADEESKALLPSLYIKRLEDQLKNIRKTMALVDPTESTEAFDIMSYIVHPRTSLAYLMKGLRMQQEHGELSPEWLALQQYYEKDPYWRTILERLMRPLKTHGQAEPLTPEMTEALYGSTLTSSVSRIEKFYRCPFSHFSMYGLNLEERAEYRLETPTIGDLFHAALKWISEETDRLHLSWSQLTNEQCAHLAKKAVEEISPLLYHQILLSNARYRYIARKLTYIVQRTLQSLSQHARVSGFKPIAIEAAFGPNEPLPPLIIQLDNNKKMQMRGRIDRVDATTIDGKPYIRVVDYKSSARKLDLNEVYYGLSLQMLTYLDVAITNSEEWLPVHAEAGGVLYIHVHNPMLSASNSLSIEEAETERLKEFKMRGLLLNDSQSILAMDENLAESGGYSKVVPVYVKKDGSASPGMSSIIAPDDMSSLTHFIRSKHKKAGQEILEGKTDISPFKMNQRTACEFCSFKSVCQFDTTDPAQHYRQLSLEKPEQVIEKIRKESGHDDLSHT</sequence>
<organism evidence="16 17">
    <name type="scientific">Rummeliibacillus stabekisii</name>
    <dbReference type="NCBI Taxonomy" id="241244"/>
    <lineage>
        <taxon>Bacteria</taxon>
        <taxon>Bacillati</taxon>
        <taxon>Bacillota</taxon>
        <taxon>Bacilli</taxon>
        <taxon>Bacillales</taxon>
        <taxon>Caryophanaceae</taxon>
        <taxon>Rummeliibacillus</taxon>
    </lineage>
</organism>
<comment type="miscellaneous">
    <text evidence="14">Despite having conserved helicase domains, this subunit does not have helicase activity.</text>
</comment>
<evidence type="ECO:0000256" key="6">
    <source>
        <dbReference type="ARBA" id="ARBA00022801"/>
    </source>
</evidence>
<dbReference type="InterPro" id="IPR011604">
    <property type="entry name" value="PDDEXK-like_dom_sf"/>
</dbReference>
<dbReference type="GO" id="GO:0008409">
    <property type="term" value="F:5'-3' exonuclease activity"/>
    <property type="evidence" value="ECO:0007669"/>
    <property type="project" value="UniProtKB-UniRule"/>
</dbReference>
<dbReference type="GO" id="GO:0000724">
    <property type="term" value="P:double-strand break repair via homologous recombination"/>
    <property type="evidence" value="ECO:0007669"/>
    <property type="project" value="UniProtKB-UniRule"/>
</dbReference>
<keyword evidence="4 14" id="KW-0547">Nucleotide-binding</keyword>
<keyword evidence="11 14" id="KW-0411">Iron-sulfur</keyword>
<keyword evidence="8 14" id="KW-0269">Exonuclease</keyword>
<keyword evidence="10 14" id="KW-0408">Iron</keyword>
<dbReference type="Gene3D" id="3.40.50.300">
    <property type="entry name" value="P-loop containing nucleotide triphosphate hydrolases"/>
    <property type="match status" value="3"/>
</dbReference>
<keyword evidence="13 14" id="KW-0234">DNA repair</keyword>
<feature type="binding site" evidence="14">
    <location>
        <position position="1131"/>
    </location>
    <ligand>
        <name>[4Fe-4S] cluster</name>
        <dbReference type="ChEBI" id="CHEBI:49883"/>
    </ligand>
</feature>
<keyword evidence="17" id="KW-1185">Reference proteome</keyword>
<feature type="domain" description="UvrD-like helicase C-terminal" evidence="15">
    <location>
        <begin position="276"/>
        <end position="582"/>
    </location>
</feature>
<dbReference type="Gene3D" id="3.90.320.10">
    <property type="match status" value="1"/>
</dbReference>
<dbReference type="GO" id="GO:0004386">
    <property type="term" value="F:helicase activity"/>
    <property type="evidence" value="ECO:0007669"/>
    <property type="project" value="UniProtKB-KW"/>
</dbReference>
<comment type="subunit">
    <text evidence="14">Heterodimer of AddA and AddB.</text>
</comment>
<evidence type="ECO:0000256" key="13">
    <source>
        <dbReference type="ARBA" id="ARBA00023204"/>
    </source>
</evidence>
<dbReference type="PROSITE" id="PS51217">
    <property type="entry name" value="UVRD_HELICASE_CTER"/>
    <property type="match status" value="1"/>
</dbReference>
<dbReference type="EMBL" id="CP014806">
    <property type="protein sequence ID" value="AMW98190.1"/>
    <property type="molecule type" value="Genomic_DNA"/>
</dbReference>
<comment type="function">
    <text evidence="14">The heterodimer acts as both an ATP-dependent DNA helicase and an ATP-dependent, dual-direction single-stranded exonuclease. Recognizes the chi site generating a DNA molecule suitable for the initiation of homologous recombination. The AddB subunit has 5' -&gt; 3' nuclease activity but not helicase activity.</text>
</comment>
<evidence type="ECO:0000256" key="14">
    <source>
        <dbReference type="HAMAP-Rule" id="MF_01452"/>
    </source>
</evidence>
<dbReference type="STRING" id="241244.ATY39_01405"/>
<dbReference type="InterPro" id="IPR038726">
    <property type="entry name" value="PDDEXK_AddAB-type"/>
</dbReference>
<comment type="cofactor">
    <cofactor evidence="14">
        <name>[4Fe-4S] cluster</name>
        <dbReference type="ChEBI" id="CHEBI:49883"/>
    </cofactor>
    <text evidence="14">Binds 1 [4Fe-4S] cluster.</text>
</comment>
<evidence type="ECO:0000256" key="2">
    <source>
        <dbReference type="ARBA" id="ARBA00022722"/>
    </source>
</evidence>
<feature type="binding site" evidence="14">
    <location>
        <position position="1125"/>
    </location>
    <ligand>
        <name>[4Fe-4S] cluster</name>
        <dbReference type="ChEBI" id="CHEBI:49883"/>
    </ligand>
</feature>
<dbReference type="Pfam" id="PF21445">
    <property type="entry name" value="ADDB_N"/>
    <property type="match status" value="1"/>
</dbReference>
<evidence type="ECO:0000256" key="8">
    <source>
        <dbReference type="ARBA" id="ARBA00022839"/>
    </source>
</evidence>
<comment type="cofactor">
    <cofactor evidence="14">
        <name>Mg(2+)</name>
        <dbReference type="ChEBI" id="CHEBI:18420"/>
    </cofactor>
</comment>
<dbReference type="SUPFAM" id="SSF52540">
    <property type="entry name" value="P-loop containing nucleoside triphosphate hydrolases"/>
    <property type="match status" value="1"/>
</dbReference>
<protein>
    <recommendedName>
        <fullName evidence="14">ATP-dependent helicase/deoxyribonuclease subunit B</fullName>
        <ecNumber evidence="14">3.1.-.-</ecNumber>
    </recommendedName>
    <alternativeName>
        <fullName evidence="14">ATP-dependent helicase/nuclease subunit AddB</fullName>
    </alternativeName>
</protein>
<evidence type="ECO:0000256" key="9">
    <source>
        <dbReference type="ARBA" id="ARBA00022840"/>
    </source>
</evidence>
<reference evidence="16 17" key="1">
    <citation type="journal article" date="2016" name="Genome Announc.">
        <title>Whole-Genome Sequence of Rummeliibacillus stabekisii Strain PP9 Isolated from Antarctic Soil.</title>
        <authorList>
            <person name="da Mota F.F."/>
            <person name="Vollu R.E."/>
            <person name="Jurelevicius D."/>
            <person name="Seldin L."/>
        </authorList>
    </citation>
    <scope>NUCLEOTIDE SEQUENCE [LARGE SCALE GENOMIC DNA]</scope>
    <source>
        <strain evidence="16 17">PP9</strain>
    </source>
</reference>
<keyword evidence="6 14" id="KW-0378">Hydrolase</keyword>
<dbReference type="GO" id="GO:0003690">
    <property type="term" value="F:double-stranded DNA binding"/>
    <property type="evidence" value="ECO:0007669"/>
    <property type="project" value="UniProtKB-UniRule"/>
</dbReference>
<dbReference type="RefSeq" id="WP_066784745.1">
    <property type="nucleotide sequence ID" value="NZ_CP014806.1"/>
</dbReference>
<evidence type="ECO:0000256" key="10">
    <source>
        <dbReference type="ARBA" id="ARBA00023004"/>
    </source>
</evidence>
<gene>
    <name evidence="14" type="primary">addB</name>
    <name evidence="16" type="ORF">ATY39_01405</name>
</gene>
<keyword evidence="12 14" id="KW-0238">DNA-binding</keyword>
<feature type="binding site" evidence="14">
    <location>
        <position position="799"/>
    </location>
    <ligand>
        <name>[4Fe-4S] cluster</name>
        <dbReference type="ChEBI" id="CHEBI:49883"/>
    </ligand>
</feature>
<accession>A0A143H9X9</accession>
<proteinExistence type="inferred from homology"/>
<evidence type="ECO:0000256" key="1">
    <source>
        <dbReference type="ARBA" id="ARBA00022485"/>
    </source>
</evidence>
<evidence type="ECO:0000313" key="17">
    <source>
        <dbReference type="Proteomes" id="UP000076021"/>
    </source>
</evidence>
<dbReference type="KEGG" id="rst:ATY39_01405"/>
<evidence type="ECO:0000256" key="4">
    <source>
        <dbReference type="ARBA" id="ARBA00022741"/>
    </source>
</evidence>